<accession>A0ABQ4XFM5</accession>
<proteinExistence type="predicted"/>
<sequence>MKSMGESTVREDSIRGIANSFSKLIDEINESATNHAARDEQNHVWNGAAPMPCVPGMVNVAKIFGVPLKTFEDIDKLTKGIELGKYEVVCGTCASSLVNSGSLRSMAKDTPNLVDTMYIDESPIFLLVSIQEKPSSYVGATGGSKLKPSKSKANFRLLFSENLCEGVNFSIPRKVVETISTRFVNTLYGYFLGKRIAFPVVECYVRNNKGKYGLTRIMMNSKGLFFFQFKTSKGLEDVLENGPWMICNSRIILKKWSMNTRLCKEELTRIPVWVKIYNVYIQVFSEDGLSIIASQIAKPIMLDSYTSSMCIESWGRRSGFTIETVNIEYEWKLPRCDPCKIFGHVHDNCPNKVSIHPIVDTPIIEKTNDGFQTGATKKNLPLKAIVPPTKECNISMSNSYAALDDEIEEEVKNVYDESANLLNSTKHVKVHLLSRLLLVSFLGCIFLF</sequence>
<organism evidence="2 3">
    <name type="scientific">Tanacetum coccineum</name>
    <dbReference type="NCBI Taxonomy" id="301880"/>
    <lineage>
        <taxon>Eukaryota</taxon>
        <taxon>Viridiplantae</taxon>
        <taxon>Streptophyta</taxon>
        <taxon>Embryophyta</taxon>
        <taxon>Tracheophyta</taxon>
        <taxon>Spermatophyta</taxon>
        <taxon>Magnoliopsida</taxon>
        <taxon>eudicotyledons</taxon>
        <taxon>Gunneridae</taxon>
        <taxon>Pentapetalae</taxon>
        <taxon>asterids</taxon>
        <taxon>campanulids</taxon>
        <taxon>Asterales</taxon>
        <taxon>Asteraceae</taxon>
        <taxon>Asteroideae</taxon>
        <taxon>Anthemideae</taxon>
        <taxon>Anthemidinae</taxon>
        <taxon>Tanacetum</taxon>
    </lineage>
</organism>
<evidence type="ECO:0000313" key="3">
    <source>
        <dbReference type="Proteomes" id="UP001151760"/>
    </source>
</evidence>
<dbReference type="PANTHER" id="PTHR31286">
    <property type="entry name" value="GLYCINE-RICH CELL WALL STRUCTURAL PROTEIN 1.8-LIKE"/>
    <property type="match status" value="1"/>
</dbReference>
<reference evidence="2" key="2">
    <citation type="submission" date="2022-01" db="EMBL/GenBank/DDBJ databases">
        <authorList>
            <person name="Yamashiro T."/>
            <person name="Shiraishi A."/>
            <person name="Satake H."/>
            <person name="Nakayama K."/>
        </authorList>
    </citation>
    <scope>NUCLEOTIDE SEQUENCE</scope>
</reference>
<keyword evidence="3" id="KW-1185">Reference proteome</keyword>
<evidence type="ECO:0000259" key="1">
    <source>
        <dbReference type="Pfam" id="PF14111"/>
    </source>
</evidence>
<comment type="caution">
    <text evidence="2">The sequence shown here is derived from an EMBL/GenBank/DDBJ whole genome shotgun (WGS) entry which is preliminary data.</text>
</comment>
<dbReference type="Pfam" id="PF14111">
    <property type="entry name" value="DUF4283"/>
    <property type="match status" value="1"/>
</dbReference>
<reference evidence="2" key="1">
    <citation type="journal article" date="2022" name="Int. J. Mol. Sci.">
        <title>Draft Genome of Tanacetum Coccineum: Genomic Comparison of Closely Related Tanacetum-Family Plants.</title>
        <authorList>
            <person name="Yamashiro T."/>
            <person name="Shiraishi A."/>
            <person name="Nakayama K."/>
            <person name="Satake H."/>
        </authorList>
    </citation>
    <scope>NUCLEOTIDE SEQUENCE</scope>
</reference>
<dbReference type="InterPro" id="IPR025558">
    <property type="entry name" value="DUF4283"/>
</dbReference>
<dbReference type="PANTHER" id="PTHR31286:SF99">
    <property type="entry name" value="DUF4283 DOMAIN-CONTAINING PROTEIN"/>
    <property type="match status" value="1"/>
</dbReference>
<feature type="domain" description="DUF4283" evidence="1">
    <location>
        <begin position="182"/>
        <end position="260"/>
    </location>
</feature>
<dbReference type="InterPro" id="IPR040256">
    <property type="entry name" value="At4g02000-like"/>
</dbReference>
<gene>
    <name evidence="2" type="ORF">Tco_0678642</name>
</gene>
<evidence type="ECO:0000313" key="2">
    <source>
        <dbReference type="EMBL" id="GJS64078.1"/>
    </source>
</evidence>
<name>A0ABQ4XFM5_9ASTR</name>
<dbReference type="EMBL" id="BQNB010009477">
    <property type="protein sequence ID" value="GJS64078.1"/>
    <property type="molecule type" value="Genomic_DNA"/>
</dbReference>
<protein>
    <submittedName>
        <fullName evidence="2">Zinc knuckle CX2CX4HX4C containing protein</fullName>
    </submittedName>
</protein>
<dbReference type="Proteomes" id="UP001151760">
    <property type="component" value="Unassembled WGS sequence"/>
</dbReference>